<evidence type="ECO:0000256" key="5">
    <source>
        <dbReference type="ARBA" id="ARBA00023136"/>
    </source>
</evidence>
<feature type="transmembrane region" description="Helical" evidence="7">
    <location>
        <begin position="323"/>
        <end position="341"/>
    </location>
</feature>
<feature type="transmembrane region" description="Helical" evidence="7">
    <location>
        <begin position="249"/>
        <end position="267"/>
    </location>
</feature>
<dbReference type="RefSeq" id="WP_198499341.1">
    <property type="nucleotide sequence ID" value="NZ_CP065989.1"/>
</dbReference>
<dbReference type="CDD" id="cd06580">
    <property type="entry name" value="TM_PBP1_transp_TpRbsC_like"/>
    <property type="match status" value="1"/>
</dbReference>
<feature type="region of interest" description="Disordered" evidence="6">
    <location>
        <begin position="1"/>
        <end position="22"/>
    </location>
</feature>
<feature type="transmembrane region" description="Helical" evidence="7">
    <location>
        <begin position="296"/>
        <end position="317"/>
    </location>
</feature>
<evidence type="ECO:0000256" key="7">
    <source>
        <dbReference type="SAM" id="Phobius"/>
    </source>
</evidence>
<feature type="transmembrane region" description="Helical" evidence="7">
    <location>
        <begin position="111"/>
        <end position="132"/>
    </location>
</feature>
<feature type="transmembrane region" description="Helical" evidence="7">
    <location>
        <begin position="378"/>
        <end position="398"/>
    </location>
</feature>
<reference evidence="8 9" key="1">
    <citation type="submission" date="2020-12" db="EMBL/GenBank/DDBJ databases">
        <title>FDA dAtabase for Regulatory Grade micrObial Sequences (FDA-ARGOS): Supporting development and validation of Infectious Disease Dx tests.</title>
        <authorList>
            <person name="Sproer C."/>
            <person name="Gronow S."/>
            <person name="Severitt S."/>
            <person name="Schroder I."/>
            <person name="Tallon L."/>
            <person name="Sadzewicz L."/>
            <person name="Zhao X."/>
            <person name="Boylan J."/>
            <person name="Ott S."/>
            <person name="Bowen H."/>
            <person name="Vavikolanu K."/>
            <person name="Mehta A."/>
            <person name="Aluvathingal J."/>
            <person name="Nadendla S."/>
            <person name="Lowell S."/>
            <person name="Myers T."/>
            <person name="Yan Y."/>
            <person name="Sichtig H."/>
        </authorList>
    </citation>
    <scope>NUCLEOTIDE SEQUENCE [LARGE SCALE GENOMIC DNA]</scope>
    <source>
        <strain evidence="8 9">FDAARGOS_990</strain>
    </source>
</reference>
<dbReference type="Proteomes" id="UP000595374">
    <property type="component" value="Chromosome"/>
</dbReference>
<keyword evidence="2" id="KW-1003">Cell membrane</keyword>
<feature type="transmembrane region" description="Helical" evidence="7">
    <location>
        <begin position="69"/>
        <end position="91"/>
    </location>
</feature>
<evidence type="ECO:0000313" key="8">
    <source>
        <dbReference type="EMBL" id="QQB14235.1"/>
    </source>
</evidence>
<proteinExistence type="predicted"/>
<dbReference type="InterPro" id="IPR001851">
    <property type="entry name" value="ABC_transp_permease"/>
</dbReference>
<comment type="subcellular location">
    <subcellularLocation>
        <location evidence="1">Cell membrane</location>
        <topology evidence="1">Multi-pass membrane protein</topology>
    </subcellularLocation>
</comment>
<accession>A0A7T3ZYY6</accession>
<feature type="transmembrane region" description="Helical" evidence="7">
    <location>
        <begin position="348"/>
        <end position="366"/>
    </location>
</feature>
<dbReference type="PANTHER" id="PTHR47089:SF1">
    <property type="entry name" value="GUANOSINE ABC TRANSPORTER PERMEASE PROTEIN NUPP"/>
    <property type="match status" value="1"/>
</dbReference>
<evidence type="ECO:0000256" key="4">
    <source>
        <dbReference type="ARBA" id="ARBA00022989"/>
    </source>
</evidence>
<feature type="transmembrane region" description="Helical" evidence="7">
    <location>
        <begin position="197"/>
        <end position="215"/>
    </location>
</feature>
<evidence type="ECO:0000313" key="9">
    <source>
        <dbReference type="Proteomes" id="UP000595374"/>
    </source>
</evidence>
<keyword evidence="5 7" id="KW-0472">Membrane</keyword>
<evidence type="ECO:0000256" key="2">
    <source>
        <dbReference type="ARBA" id="ARBA00022475"/>
    </source>
</evidence>
<keyword evidence="3 7" id="KW-0812">Transmembrane</keyword>
<dbReference type="AlphaFoldDB" id="A0A7T3ZYY6"/>
<sequence>MTTDISPAAPSPAPPPTAEAKPGRQQTLIQEILSGSWLVTVLAIVLALLVGGVLIAFANAEVIAAARNFFSAPGAFFSTVFSTVGDAYSALFRGAIFDWNARTPERAIRPLTESLVNGTPLILTGLGIALAFRSGLFNIGGQGQVILGATVAGFLGYALSLPPVVHMLIAAAGGIIGGAIWAGIAGVLKARTGANEVIVTIMLNSIAGYLLGYLLKQSWFTHTQSANPQSRTIDESAQMFLLLPLPFRLNFGFILAILATIFVWWLLERSTIGFEFKAVGANPHAARTAGISVAKVTVLVMVIAGGLAGLAGATQVLGTEDKLTGGIAGSIGFDAITVALLGRSKPLGTFFAGLLFGAFKAGGYLMQSQTGTPIDIVLVVQSVIVLLIAAPPLVRTIFHLPAPVLKRKES</sequence>
<dbReference type="EMBL" id="CP065989">
    <property type="protein sequence ID" value="QQB14235.1"/>
    <property type="molecule type" value="Genomic_DNA"/>
</dbReference>
<evidence type="ECO:0000256" key="1">
    <source>
        <dbReference type="ARBA" id="ARBA00004651"/>
    </source>
</evidence>
<keyword evidence="4 7" id="KW-1133">Transmembrane helix</keyword>
<dbReference type="PANTHER" id="PTHR47089">
    <property type="entry name" value="ABC TRANSPORTER, PERMEASE PROTEIN"/>
    <property type="match status" value="1"/>
</dbReference>
<dbReference type="GO" id="GO:0005886">
    <property type="term" value="C:plasma membrane"/>
    <property type="evidence" value="ECO:0007669"/>
    <property type="project" value="UniProtKB-SubCell"/>
</dbReference>
<gene>
    <name evidence="8" type="ORF">I6H47_16010</name>
</gene>
<feature type="transmembrane region" description="Helical" evidence="7">
    <location>
        <begin position="167"/>
        <end position="188"/>
    </location>
</feature>
<dbReference type="GO" id="GO:0022857">
    <property type="term" value="F:transmembrane transporter activity"/>
    <property type="evidence" value="ECO:0007669"/>
    <property type="project" value="InterPro"/>
</dbReference>
<organism evidence="8 9">
    <name type="scientific">Brevibacterium casei</name>
    <dbReference type="NCBI Taxonomy" id="33889"/>
    <lineage>
        <taxon>Bacteria</taxon>
        <taxon>Bacillati</taxon>
        <taxon>Actinomycetota</taxon>
        <taxon>Actinomycetes</taxon>
        <taxon>Micrococcales</taxon>
        <taxon>Brevibacteriaceae</taxon>
        <taxon>Brevibacterium</taxon>
    </lineage>
</organism>
<name>A0A7T3ZYY6_9MICO</name>
<protein>
    <submittedName>
        <fullName evidence="8">ABC transporter permease</fullName>
    </submittedName>
</protein>
<evidence type="ECO:0000256" key="6">
    <source>
        <dbReference type="SAM" id="MobiDB-lite"/>
    </source>
</evidence>
<dbReference type="Pfam" id="PF02653">
    <property type="entry name" value="BPD_transp_2"/>
    <property type="match status" value="1"/>
</dbReference>
<feature type="transmembrane region" description="Helical" evidence="7">
    <location>
        <begin position="37"/>
        <end position="57"/>
    </location>
</feature>
<evidence type="ECO:0000256" key="3">
    <source>
        <dbReference type="ARBA" id="ARBA00022692"/>
    </source>
</evidence>